<name>A0ABU5KNZ7_9BACL</name>
<dbReference type="InterPro" id="IPR000014">
    <property type="entry name" value="PAS"/>
</dbReference>
<feature type="domain" description="STAS" evidence="6">
    <location>
        <begin position="151"/>
        <end position="262"/>
    </location>
</feature>
<dbReference type="CDD" id="cd07041">
    <property type="entry name" value="STAS_RsbR_RsbS_like"/>
    <property type="match status" value="1"/>
</dbReference>
<keyword evidence="2" id="KW-0288">FMN</keyword>
<dbReference type="SMART" id="SM00086">
    <property type="entry name" value="PAC"/>
    <property type="match status" value="1"/>
</dbReference>
<dbReference type="SUPFAM" id="SSF52091">
    <property type="entry name" value="SpoIIaa-like"/>
    <property type="match status" value="1"/>
</dbReference>
<gene>
    <name evidence="7" type="ORF">UFB30_11305</name>
</gene>
<sequence>MKQVKRLILSENNKELARFIETALDYTRAGLIITDSSLPDNPIIYTNKGFLDMTGYSKEEVLGQNCRFLQGEKTDSATIGKLRDGIKAGESVNVQILNYTKGNKIFWNELFIDPLYLDNKVYFVGVQKDITENMQQKDQLKANVKEMEQMSTPIVPVSDTASVLPMIGQLNERRYHMLIDNVMIYLQNTTDNYLIIDLSGLVEIDEIAVNHLFDLERLISITGTSAIFTGIQPSLAQKMTALKADMKSLTTFSNVKTALAFINHTD</sequence>
<keyword evidence="1" id="KW-0285">Flavoprotein</keyword>
<dbReference type="InterPro" id="IPR036513">
    <property type="entry name" value="STAS_dom_sf"/>
</dbReference>
<dbReference type="Proteomes" id="UP001292084">
    <property type="component" value="Unassembled WGS sequence"/>
</dbReference>
<dbReference type="InterPro" id="IPR000700">
    <property type="entry name" value="PAS-assoc_C"/>
</dbReference>
<evidence type="ECO:0000259" key="4">
    <source>
        <dbReference type="PROSITE" id="PS50112"/>
    </source>
</evidence>
<dbReference type="Pfam" id="PF01740">
    <property type="entry name" value="STAS"/>
    <property type="match status" value="1"/>
</dbReference>
<dbReference type="Gene3D" id="3.30.450.20">
    <property type="entry name" value="PAS domain"/>
    <property type="match status" value="1"/>
</dbReference>
<keyword evidence="8" id="KW-1185">Reference proteome</keyword>
<protein>
    <submittedName>
        <fullName evidence="7">PAS domain-containing protein</fullName>
    </submittedName>
</protein>
<feature type="domain" description="PAC" evidence="5">
    <location>
        <begin position="90"/>
        <end position="142"/>
    </location>
</feature>
<evidence type="ECO:0000259" key="6">
    <source>
        <dbReference type="PROSITE" id="PS50801"/>
    </source>
</evidence>
<accession>A0ABU5KNZ7</accession>
<dbReference type="SUPFAM" id="SSF55785">
    <property type="entry name" value="PYP-like sensor domain (PAS domain)"/>
    <property type="match status" value="1"/>
</dbReference>
<dbReference type="InterPro" id="IPR035965">
    <property type="entry name" value="PAS-like_dom_sf"/>
</dbReference>
<evidence type="ECO:0000256" key="2">
    <source>
        <dbReference type="ARBA" id="ARBA00022643"/>
    </source>
</evidence>
<dbReference type="PROSITE" id="PS50113">
    <property type="entry name" value="PAC"/>
    <property type="match status" value="1"/>
</dbReference>
<dbReference type="EMBL" id="JAXQNN010000003">
    <property type="protein sequence ID" value="MDZ5712813.1"/>
    <property type="molecule type" value="Genomic_DNA"/>
</dbReference>
<dbReference type="InterPro" id="IPR002645">
    <property type="entry name" value="STAS_dom"/>
</dbReference>
<dbReference type="Pfam" id="PF13426">
    <property type="entry name" value="PAS_9"/>
    <property type="match status" value="1"/>
</dbReference>
<evidence type="ECO:0000313" key="8">
    <source>
        <dbReference type="Proteomes" id="UP001292084"/>
    </source>
</evidence>
<keyword evidence="3" id="KW-0157">Chromophore</keyword>
<organism evidence="7 8">
    <name type="scientific">Jeotgalibacillus haloalkalitolerans</name>
    <dbReference type="NCBI Taxonomy" id="3104292"/>
    <lineage>
        <taxon>Bacteria</taxon>
        <taxon>Bacillati</taxon>
        <taxon>Bacillota</taxon>
        <taxon>Bacilli</taxon>
        <taxon>Bacillales</taxon>
        <taxon>Caryophanaceae</taxon>
        <taxon>Jeotgalibacillus</taxon>
    </lineage>
</organism>
<comment type="caution">
    <text evidence="7">The sequence shown here is derived from an EMBL/GenBank/DDBJ whole genome shotgun (WGS) entry which is preliminary data.</text>
</comment>
<dbReference type="NCBIfam" id="TIGR00229">
    <property type="entry name" value="sensory_box"/>
    <property type="match status" value="1"/>
</dbReference>
<dbReference type="Gene3D" id="3.30.750.24">
    <property type="entry name" value="STAS domain"/>
    <property type="match status" value="1"/>
</dbReference>
<feature type="domain" description="PAS" evidence="4">
    <location>
        <begin position="16"/>
        <end position="65"/>
    </location>
</feature>
<dbReference type="CDD" id="cd00130">
    <property type="entry name" value="PAS"/>
    <property type="match status" value="1"/>
</dbReference>
<dbReference type="SMART" id="SM00091">
    <property type="entry name" value="PAS"/>
    <property type="match status" value="1"/>
</dbReference>
<dbReference type="PROSITE" id="PS50112">
    <property type="entry name" value="PAS"/>
    <property type="match status" value="1"/>
</dbReference>
<evidence type="ECO:0000256" key="1">
    <source>
        <dbReference type="ARBA" id="ARBA00022630"/>
    </source>
</evidence>
<evidence type="ECO:0000256" key="3">
    <source>
        <dbReference type="ARBA" id="ARBA00022991"/>
    </source>
</evidence>
<dbReference type="PROSITE" id="PS50801">
    <property type="entry name" value="STAS"/>
    <property type="match status" value="1"/>
</dbReference>
<reference evidence="7 8" key="1">
    <citation type="submission" date="2023-12" db="EMBL/GenBank/DDBJ databases">
        <title>Jeotgalibacillus haloalkaliphilus sp. nov., a novel salt-tolerant bacteria, isolated from the estuary of the Fenhe River into the Yellow River.</title>
        <authorList>
            <person name="Li Y."/>
        </authorList>
    </citation>
    <scope>NUCLEOTIDE SEQUENCE [LARGE SCALE GENOMIC DNA]</scope>
    <source>
        <strain evidence="7 8">HH7-29</strain>
    </source>
</reference>
<evidence type="ECO:0000259" key="5">
    <source>
        <dbReference type="PROSITE" id="PS50113"/>
    </source>
</evidence>
<proteinExistence type="predicted"/>
<dbReference type="PANTHER" id="PTHR47429">
    <property type="entry name" value="PROTEIN TWIN LOV 1"/>
    <property type="match status" value="1"/>
</dbReference>
<evidence type="ECO:0000313" key="7">
    <source>
        <dbReference type="EMBL" id="MDZ5712813.1"/>
    </source>
</evidence>
<dbReference type="InterPro" id="IPR001610">
    <property type="entry name" value="PAC"/>
</dbReference>
<dbReference type="PANTHER" id="PTHR47429:SF2">
    <property type="entry name" value="PROTEIN TWIN LOV 1"/>
    <property type="match status" value="1"/>
</dbReference>